<dbReference type="PANTHER" id="PTHR23026:SF123">
    <property type="entry name" value="NAD(P)H NITROREDUCTASE RV3131-RELATED"/>
    <property type="match status" value="1"/>
</dbReference>
<protein>
    <submittedName>
        <fullName evidence="2">Nitroreductase</fullName>
    </submittedName>
</protein>
<dbReference type="NCBIfam" id="NF047509">
    <property type="entry name" value="Rv3131_FMN_oxido"/>
    <property type="match status" value="1"/>
</dbReference>
<sequence length="324" mass="34576">MPTTDTDALIAAAEAALRAPSIFNTQPWHWRVAGNALELSADPQRQLPVVDPDHRMTTLSCGIALHHARTALAAEGRTTEVDRLPDPARPGLLARIRVAGRQPVTPADIRRYESTLIRHTDRRLFTDRRVPAEAVDGLRRAAEGEGAHLFLVRPEDTPVLASAVSQAQATQLADPAYRAELARWTHPAEAGGSGVPIDTATPPTSRTVPVREFGIEGTGVLAPGEGHDETAVYAVLAGDGDSPRDWLRAGEALSAVLLTAVSEDLAVSPMSDVIEVAATRLRLGRMLSGIGYPFLVLRVGVAEPATRVPATPRRDPAEVIEVSS</sequence>
<dbReference type="PANTHER" id="PTHR23026">
    <property type="entry name" value="NADPH NITROREDUCTASE"/>
    <property type="match status" value="1"/>
</dbReference>
<dbReference type="InterPro" id="IPR000415">
    <property type="entry name" value="Nitroreductase-like"/>
</dbReference>
<evidence type="ECO:0000256" key="1">
    <source>
        <dbReference type="SAM" id="MobiDB-lite"/>
    </source>
</evidence>
<comment type="caution">
    <text evidence="2">The sequence shown here is derived from an EMBL/GenBank/DDBJ whole genome shotgun (WGS) entry which is preliminary data.</text>
</comment>
<dbReference type="Gene3D" id="3.40.109.10">
    <property type="entry name" value="NADH Oxidase"/>
    <property type="match status" value="1"/>
</dbReference>
<dbReference type="EMBL" id="JAATVY010000043">
    <property type="protein sequence ID" value="NJC74053.1"/>
    <property type="molecule type" value="Genomic_DNA"/>
</dbReference>
<name>A0ABX0Y6U0_9ACTN</name>
<reference evidence="2 3" key="1">
    <citation type="submission" date="2020-03" db="EMBL/GenBank/DDBJ databases">
        <title>WGS of the type strain of Planosporangium spp.</title>
        <authorList>
            <person name="Thawai C."/>
        </authorList>
    </citation>
    <scope>NUCLEOTIDE SEQUENCE [LARGE SCALE GENOMIC DNA]</scope>
    <source>
        <strain evidence="2 3">TBRC 5610</strain>
    </source>
</reference>
<dbReference type="Proteomes" id="UP000722989">
    <property type="component" value="Unassembled WGS sequence"/>
</dbReference>
<dbReference type="SUPFAM" id="SSF55469">
    <property type="entry name" value="FMN-dependent nitroreductase-like"/>
    <property type="match status" value="1"/>
</dbReference>
<keyword evidence="3" id="KW-1185">Reference proteome</keyword>
<organism evidence="2 3">
    <name type="scientific">Planosporangium thailandense</name>
    <dbReference type="NCBI Taxonomy" id="765197"/>
    <lineage>
        <taxon>Bacteria</taxon>
        <taxon>Bacillati</taxon>
        <taxon>Actinomycetota</taxon>
        <taxon>Actinomycetes</taxon>
        <taxon>Micromonosporales</taxon>
        <taxon>Micromonosporaceae</taxon>
        <taxon>Planosporangium</taxon>
    </lineage>
</organism>
<dbReference type="InterPro" id="IPR050627">
    <property type="entry name" value="Nitroreductase/BluB"/>
</dbReference>
<evidence type="ECO:0000313" key="3">
    <source>
        <dbReference type="Proteomes" id="UP000722989"/>
    </source>
</evidence>
<evidence type="ECO:0000313" key="2">
    <source>
        <dbReference type="EMBL" id="NJC74053.1"/>
    </source>
</evidence>
<proteinExistence type="predicted"/>
<accession>A0ABX0Y6U0</accession>
<feature type="region of interest" description="Disordered" evidence="1">
    <location>
        <begin position="188"/>
        <end position="207"/>
    </location>
</feature>
<gene>
    <name evidence="2" type="ORF">HC031_30710</name>
</gene>
<dbReference type="RefSeq" id="WP_167928956.1">
    <property type="nucleotide sequence ID" value="NZ_JAATVY010000043.1"/>
</dbReference>